<keyword evidence="2" id="KW-0408">Iron</keyword>
<dbReference type="PANTHER" id="PTHR43212">
    <property type="entry name" value="QUERCETIN 2,3-DIOXYGENASE"/>
    <property type="match status" value="1"/>
</dbReference>
<reference evidence="6 7" key="1">
    <citation type="submission" date="2018-06" db="EMBL/GenBank/DDBJ databases">
        <title>Paenibacillus montanisoli sp. nov., isolated from mountain area soil.</title>
        <authorList>
            <person name="Wu M."/>
        </authorList>
    </citation>
    <scope>NUCLEOTIDE SEQUENCE [LARGE SCALE GENOMIC DNA]</scope>
    <source>
        <strain evidence="6 7">RA17</strain>
    </source>
</reference>
<dbReference type="Pfam" id="PF02678">
    <property type="entry name" value="Pirin"/>
    <property type="match status" value="1"/>
</dbReference>
<organism evidence="6 7">
    <name type="scientific">Paenibacillus montanisoli</name>
    <dbReference type="NCBI Taxonomy" id="2081970"/>
    <lineage>
        <taxon>Bacteria</taxon>
        <taxon>Bacillati</taxon>
        <taxon>Bacillota</taxon>
        <taxon>Bacilli</taxon>
        <taxon>Bacillales</taxon>
        <taxon>Paenibacillaceae</taxon>
        <taxon>Paenibacillus</taxon>
    </lineage>
</organism>
<dbReference type="InterPro" id="IPR012093">
    <property type="entry name" value="Pirin"/>
</dbReference>
<dbReference type="AlphaFoldDB" id="A0A328TVV5"/>
<dbReference type="Gene3D" id="2.60.120.10">
    <property type="entry name" value="Jelly Rolls"/>
    <property type="match status" value="2"/>
</dbReference>
<dbReference type="Proteomes" id="UP000249260">
    <property type="component" value="Unassembled WGS sequence"/>
</dbReference>
<dbReference type="SUPFAM" id="SSF51182">
    <property type="entry name" value="RmlC-like cupins"/>
    <property type="match status" value="1"/>
</dbReference>
<evidence type="ECO:0000313" key="7">
    <source>
        <dbReference type="Proteomes" id="UP000249260"/>
    </source>
</evidence>
<gene>
    <name evidence="6" type="ORF">DL346_21485</name>
</gene>
<feature type="binding site" evidence="2">
    <location>
        <position position="103"/>
    </location>
    <ligand>
        <name>Fe cation</name>
        <dbReference type="ChEBI" id="CHEBI:24875"/>
    </ligand>
</feature>
<evidence type="ECO:0000259" key="5">
    <source>
        <dbReference type="Pfam" id="PF17954"/>
    </source>
</evidence>
<accession>A0A328TVV5</accession>
<feature type="binding site" evidence="2">
    <location>
        <position position="101"/>
    </location>
    <ligand>
        <name>Fe cation</name>
        <dbReference type="ChEBI" id="CHEBI:24875"/>
    </ligand>
</feature>
<evidence type="ECO:0000256" key="1">
    <source>
        <dbReference type="ARBA" id="ARBA00008416"/>
    </source>
</evidence>
<dbReference type="PANTHER" id="PTHR43212:SF3">
    <property type="entry name" value="QUERCETIN 2,3-DIOXYGENASE"/>
    <property type="match status" value="1"/>
</dbReference>
<dbReference type="Pfam" id="PF17954">
    <property type="entry name" value="Pirin_C_2"/>
    <property type="match status" value="1"/>
</dbReference>
<feature type="domain" description="Quercetin 2,3-dioxygenase C-terminal cupin" evidence="5">
    <location>
        <begin position="153"/>
        <end position="233"/>
    </location>
</feature>
<dbReference type="InterPro" id="IPR003829">
    <property type="entry name" value="Pirin_N_dom"/>
</dbReference>
<dbReference type="PIRSF" id="PIRSF006232">
    <property type="entry name" value="Pirin"/>
    <property type="match status" value="1"/>
</dbReference>
<comment type="caution">
    <text evidence="6">The sequence shown here is derived from an EMBL/GenBank/DDBJ whole genome shotgun (WGS) entry which is preliminary data.</text>
</comment>
<comment type="cofactor">
    <cofactor evidence="2">
        <name>Fe cation</name>
        <dbReference type="ChEBI" id="CHEBI:24875"/>
    </cofactor>
    <text evidence="2">Binds 1 Fe cation per subunit.</text>
</comment>
<dbReference type="InterPro" id="IPR014710">
    <property type="entry name" value="RmlC-like_jellyroll"/>
</dbReference>
<dbReference type="InterPro" id="IPR041602">
    <property type="entry name" value="Quercetinase_C"/>
</dbReference>
<dbReference type="RefSeq" id="WP_112884417.1">
    <property type="nucleotide sequence ID" value="NZ_QLUW01000004.1"/>
</dbReference>
<feature type="domain" description="Pirin N-terminal" evidence="4">
    <location>
        <begin position="12"/>
        <end position="118"/>
    </location>
</feature>
<comment type="similarity">
    <text evidence="1 3">Belongs to the pirin family.</text>
</comment>
<proteinExistence type="inferred from homology"/>
<feature type="binding site" evidence="2">
    <location>
        <position position="57"/>
    </location>
    <ligand>
        <name>Fe cation</name>
        <dbReference type="ChEBI" id="CHEBI:24875"/>
    </ligand>
</feature>
<evidence type="ECO:0000256" key="3">
    <source>
        <dbReference type="RuleBase" id="RU003457"/>
    </source>
</evidence>
<keyword evidence="7" id="KW-1185">Reference proteome</keyword>
<dbReference type="EMBL" id="QLUW01000004">
    <property type="protein sequence ID" value="RAP74629.1"/>
    <property type="molecule type" value="Genomic_DNA"/>
</dbReference>
<keyword evidence="2" id="KW-0479">Metal-binding</keyword>
<dbReference type="InterPro" id="IPR011051">
    <property type="entry name" value="RmlC_Cupin_sf"/>
</dbReference>
<dbReference type="OrthoDB" id="321327at2"/>
<name>A0A328TVV5_9BACL</name>
<sequence>MIQIHPAESRFSGNIGWLQFNFSFSFADYYDPNNMNFGPLRVFNEDYIQPGKGFGTHPHRDMEIVSVVISGELAHEDNTGGKEVLRVGEVQRMTAGTGILHSEINSSETETANIMQLWFLPEEKGLTPSYEQKTFDQEAMRNGLLPIVSKRIQGDRIATIHQDLTIYLSRLEAGNNVTFKQDPARKIYLFVYGGSVTLNGEHALNRSDAARITDLSELAIASPDGAQFMLIDLP</sequence>
<dbReference type="GO" id="GO:0046872">
    <property type="term" value="F:metal ion binding"/>
    <property type="evidence" value="ECO:0007669"/>
    <property type="project" value="UniProtKB-KW"/>
</dbReference>
<evidence type="ECO:0000256" key="2">
    <source>
        <dbReference type="PIRSR" id="PIRSR006232-1"/>
    </source>
</evidence>
<feature type="binding site" evidence="2">
    <location>
        <position position="59"/>
    </location>
    <ligand>
        <name>Fe cation</name>
        <dbReference type="ChEBI" id="CHEBI:24875"/>
    </ligand>
</feature>
<dbReference type="CDD" id="cd02910">
    <property type="entry name" value="cupin_Yhhw_N"/>
    <property type="match status" value="1"/>
</dbReference>
<evidence type="ECO:0000259" key="4">
    <source>
        <dbReference type="Pfam" id="PF02678"/>
    </source>
</evidence>
<evidence type="ECO:0000313" key="6">
    <source>
        <dbReference type="EMBL" id="RAP74629.1"/>
    </source>
</evidence>
<protein>
    <submittedName>
        <fullName evidence="6">Pirin family protein</fullName>
    </submittedName>
</protein>